<dbReference type="EMBL" id="JBHRUG010000001">
    <property type="protein sequence ID" value="MFC3282076.1"/>
    <property type="molecule type" value="Genomic_DNA"/>
</dbReference>
<dbReference type="PANTHER" id="PTHR33175:SF3">
    <property type="entry name" value="DNA-BINDING PROTEIN HU-BETA"/>
    <property type="match status" value="1"/>
</dbReference>
<protein>
    <submittedName>
        <fullName evidence="6">HU family DNA-binding protein</fullName>
    </submittedName>
</protein>
<evidence type="ECO:0000256" key="3">
    <source>
        <dbReference type="ARBA" id="ARBA00023067"/>
    </source>
</evidence>
<keyword evidence="7" id="KW-1185">Reference proteome</keyword>
<gene>
    <name evidence="6" type="ORF">ACFOEV_00460</name>
</gene>
<dbReference type="CDD" id="cd13831">
    <property type="entry name" value="HU"/>
    <property type="match status" value="1"/>
</dbReference>
<dbReference type="PRINTS" id="PR01727">
    <property type="entry name" value="DNABINDINGHU"/>
</dbReference>
<dbReference type="Pfam" id="PF00216">
    <property type="entry name" value="Bac_DNA_binding"/>
    <property type="match status" value="1"/>
</dbReference>
<evidence type="ECO:0000313" key="7">
    <source>
        <dbReference type="Proteomes" id="UP001595579"/>
    </source>
</evidence>
<evidence type="ECO:0000256" key="2">
    <source>
        <dbReference type="ARBA" id="ARBA00010529"/>
    </source>
</evidence>
<comment type="function">
    <text evidence="1">Histone-like DNA-binding protein which is capable of wrapping DNA to stabilize it, and thus to prevent its denaturation under extreme environmental conditions.</text>
</comment>
<comment type="similarity">
    <text evidence="2 5">Belongs to the bacterial histone-like protein family.</text>
</comment>
<accession>A0ABV7LIV5</accession>
<evidence type="ECO:0000256" key="1">
    <source>
        <dbReference type="ARBA" id="ARBA00003819"/>
    </source>
</evidence>
<dbReference type="Gene3D" id="4.10.520.10">
    <property type="entry name" value="IHF-like DNA-binding proteins"/>
    <property type="match status" value="1"/>
</dbReference>
<evidence type="ECO:0000256" key="4">
    <source>
        <dbReference type="ARBA" id="ARBA00023125"/>
    </source>
</evidence>
<organism evidence="6 7">
    <name type="scientific">Litchfieldella rifensis</name>
    <dbReference type="NCBI Taxonomy" id="762643"/>
    <lineage>
        <taxon>Bacteria</taxon>
        <taxon>Pseudomonadati</taxon>
        <taxon>Pseudomonadota</taxon>
        <taxon>Gammaproteobacteria</taxon>
        <taxon>Oceanospirillales</taxon>
        <taxon>Halomonadaceae</taxon>
        <taxon>Litchfieldella</taxon>
    </lineage>
</organism>
<dbReference type="InterPro" id="IPR000119">
    <property type="entry name" value="Hist_DNA-bd"/>
</dbReference>
<reference evidence="7" key="1">
    <citation type="journal article" date="2019" name="Int. J. Syst. Evol. Microbiol.">
        <title>The Global Catalogue of Microorganisms (GCM) 10K type strain sequencing project: providing services to taxonomists for standard genome sequencing and annotation.</title>
        <authorList>
            <consortium name="The Broad Institute Genomics Platform"/>
            <consortium name="The Broad Institute Genome Sequencing Center for Infectious Disease"/>
            <person name="Wu L."/>
            <person name="Ma J."/>
        </authorList>
    </citation>
    <scope>NUCLEOTIDE SEQUENCE [LARGE SCALE GENOMIC DNA]</scope>
    <source>
        <strain evidence="7">CECT 7698</strain>
    </source>
</reference>
<dbReference type="GO" id="GO:0003677">
    <property type="term" value="F:DNA binding"/>
    <property type="evidence" value="ECO:0007669"/>
    <property type="project" value="UniProtKB-KW"/>
</dbReference>
<dbReference type="InterPro" id="IPR010992">
    <property type="entry name" value="IHF-like_DNA-bd_dom_sf"/>
</dbReference>
<dbReference type="SMART" id="SM00411">
    <property type="entry name" value="BHL"/>
    <property type="match status" value="1"/>
</dbReference>
<dbReference type="RefSeq" id="WP_386770482.1">
    <property type="nucleotide sequence ID" value="NZ_JBHRUG010000001.1"/>
</dbReference>
<dbReference type="Proteomes" id="UP001595579">
    <property type="component" value="Unassembled WGS sequence"/>
</dbReference>
<evidence type="ECO:0000256" key="5">
    <source>
        <dbReference type="RuleBase" id="RU003939"/>
    </source>
</evidence>
<sequence>MNKGDLIECIAREAGLSKAQAGNALDAFTASVTEVLKQGNAVSMIGFGTFQVSQRAARRGRHPQTGAEIVIPASKSPTFKAGKGLKDAVK</sequence>
<dbReference type="PANTHER" id="PTHR33175">
    <property type="entry name" value="DNA-BINDING PROTEIN HU"/>
    <property type="match status" value="1"/>
</dbReference>
<name>A0ABV7LIV5_9GAMM</name>
<proteinExistence type="inferred from homology"/>
<dbReference type="SUPFAM" id="SSF47729">
    <property type="entry name" value="IHF-like DNA-binding proteins"/>
    <property type="match status" value="1"/>
</dbReference>
<keyword evidence="4 6" id="KW-0238">DNA-binding</keyword>
<keyword evidence="3" id="KW-0226">DNA condensation</keyword>
<evidence type="ECO:0000313" key="6">
    <source>
        <dbReference type="EMBL" id="MFC3282076.1"/>
    </source>
</evidence>
<comment type="caution">
    <text evidence="6">The sequence shown here is derived from an EMBL/GenBank/DDBJ whole genome shotgun (WGS) entry which is preliminary data.</text>
</comment>